<evidence type="ECO:0000313" key="1">
    <source>
        <dbReference type="EMBL" id="VDO48186.1"/>
    </source>
</evidence>
<evidence type="ECO:0000313" key="2">
    <source>
        <dbReference type="Proteomes" id="UP000277204"/>
    </source>
</evidence>
<gene>
    <name evidence="1" type="ORF">SMRZ_LOCUS413</name>
</gene>
<dbReference type="Proteomes" id="UP000277204">
    <property type="component" value="Unassembled WGS sequence"/>
</dbReference>
<organism evidence="1 2">
    <name type="scientific">Schistosoma margrebowiei</name>
    <dbReference type="NCBI Taxonomy" id="48269"/>
    <lineage>
        <taxon>Eukaryota</taxon>
        <taxon>Metazoa</taxon>
        <taxon>Spiralia</taxon>
        <taxon>Lophotrochozoa</taxon>
        <taxon>Platyhelminthes</taxon>
        <taxon>Trematoda</taxon>
        <taxon>Digenea</taxon>
        <taxon>Strigeidida</taxon>
        <taxon>Schistosomatoidea</taxon>
        <taxon>Schistosomatidae</taxon>
        <taxon>Schistosoma</taxon>
    </lineage>
</organism>
<reference evidence="1 2" key="1">
    <citation type="submission" date="2018-11" db="EMBL/GenBank/DDBJ databases">
        <authorList>
            <consortium name="Pathogen Informatics"/>
        </authorList>
    </citation>
    <scope>NUCLEOTIDE SEQUENCE [LARGE SCALE GENOMIC DNA]</scope>
    <source>
        <strain evidence="1 2">Zambia</strain>
    </source>
</reference>
<dbReference type="EMBL" id="UZAI01000077">
    <property type="protein sequence ID" value="VDO48186.1"/>
    <property type="molecule type" value="Genomic_DNA"/>
</dbReference>
<sequence>MNWYLTVLMSNFHRSMNNSATIRALSDMDNCHRPTRIRLH</sequence>
<proteinExistence type="predicted"/>
<keyword evidence="2" id="KW-1185">Reference proteome</keyword>
<name>A0A3P7VJZ7_9TREM</name>
<accession>A0A3P7VJZ7</accession>
<protein>
    <submittedName>
        <fullName evidence="1">Uncharacterized protein</fullName>
    </submittedName>
</protein>
<dbReference type="AlphaFoldDB" id="A0A3P7VJZ7"/>